<feature type="compositionally biased region" description="Polar residues" evidence="1">
    <location>
        <begin position="90"/>
        <end position="107"/>
    </location>
</feature>
<evidence type="ECO:0000313" key="3">
    <source>
        <dbReference type="EMBL" id="SPJ88054.1"/>
    </source>
</evidence>
<name>A0AAE8SP23_9HYPO</name>
<evidence type="ECO:0000256" key="1">
    <source>
        <dbReference type="SAM" id="MobiDB-lite"/>
    </source>
</evidence>
<proteinExistence type="predicted"/>
<keyword evidence="2" id="KW-0732">Signal</keyword>
<feature type="chain" id="PRO_5041938238" evidence="2">
    <location>
        <begin position="21"/>
        <end position="139"/>
    </location>
</feature>
<evidence type="ECO:0000256" key="2">
    <source>
        <dbReference type="SAM" id="SignalP"/>
    </source>
</evidence>
<evidence type="ECO:0000313" key="4">
    <source>
        <dbReference type="Proteomes" id="UP001187734"/>
    </source>
</evidence>
<organism evidence="3 4">
    <name type="scientific">Fusarium torulosum</name>
    <dbReference type="NCBI Taxonomy" id="33205"/>
    <lineage>
        <taxon>Eukaryota</taxon>
        <taxon>Fungi</taxon>
        <taxon>Dikarya</taxon>
        <taxon>Ascomycota</taxon>
        <taxon>Pezizomycotina</taxon>
        <taxon>Sordariomycetes</taxon>
        <taxon>Hypocreomycetidae</taxon>
        <taxon>Hypocreales</taxon>
        <taxon>Nectriaceae</taxon>
        <taxon>Fusarium</taxon>
    </lineage>
</organism>
<protein>
    <submittedName>
        <fullName evidence="3">Uncharacterized protein</fullName>
    </submittedName>
</protein>
<dbReference type="AlphaFoldDB" id="A0AAE8SP23"/>
<accession>A0AAE8SP23</accession>
<keyword evidence="4" id="KW-1185">Reference proteome</keyword>
<dbReference type="EMBL" id="ONZP01000604">
    <property type="protein sequence ID" value="SPJ88054.1"/>
    <property type="molecule type" value="Genomic_DNA"/>
</dbReference>
<dbReference type="Proteomes" id="UP001187734">
    <property type="component" value="Unassembled WGS sequence"/>
</dbReference>
<reference evidence="3" key="1">
    <citation type="submission" date="2018-03" db="EMBL/GenBank/DDBJ databases">
        <authorList>
            <person name="Guldener U."/>
        </authorList>
    </citation>
    <scope>NUCLEOTIDE SEQUENCE</scope>
</reference>
<feature type="signal peptide" evidence="2">
    <location>
        <begin position="1"/>
        <end position="20"/>
    </location>
</feature>
<gene>
    <name evidence="3" type="ORF">FTOL_12523</name>
</gene>
<comment type="caution">
    <text evidence="3">The sequence shown here is derived from an EMBL/GenBank/DDBJ whole genome shotgun (WGS) entry which is preliminary data.</text>
</comment>
<feature type="region of interest" description="Disordered" evidence="1">
    <location>
        <begin position="85"/>
        <end position="107"/>
    </location>
</feature>
<sequence length="139" mass="15373">MQVNLFKFLAITAALSTVQSVPVETAEGSVTREQIDKTHINEAVVDDAVPQKGCVREKAPHISTRERVGGIFARACYDHDCTFDSECRSSSDTGSETTKTNNARNNQRSKIFDVLRPWYVLAAESAAKEDSKYSYSIHG</sequence>